<protein>
    <recommendedName>
        <fullName evidence="1">Calcineurin-like phosphoesterase domain-containing protein</fullName>
    </recommendedName>
</protein>
<dbReference type="InterPro" id="IPR004843">
    <property type="entry name" value="Calcineurin-like_PHP"/>
</dbReference>
<dbReference type="Proteomes" id="UP000265618">
    <property type="component" value="Unassembled WGS sequence"/>
</dbReference>
<dbReference type="PANTHER" id="PTHR12849">
    <property type="entry name" value="RNA LARIAT DEBRANCHING ENZYME"/>
    <property type="match status" value="1"/>
</dbReference>
<feature type="domain" description="Calcineurin-like phosphoesterase" evidence="1">
    <location>
        <begin position="1"/>
        <end position="179"/>
    </location>
</feature>
<organism evidence="2 3">
    <name type="scientific">Kipferlia bialata</name>
    <dbReference type="NCBI Taxonomy" id="797122"/>
    <lineage>
        <taxon>Eukaryota</taxon>
        <taxon>Metamonada</taxon>
        <taxon>Carpediemonas-like organisms</taxon>
        <taxon>Kipferlia</taxon>
    </lineage>
</organism>
<dbReference type="SUPFAM" id="SSF56300">
    <property type="entry name" value="Metallo-dependent phosphatases"/>
    <property type="match status" value="1"/>
</dbReference>
<sequence>MRVLAVGCVHGHWQRIVDEVNRQQQAGTPVDLILACGDGKTFRSKFDMNYTAIPPRYRNMESFHELYNGGISLPVPCIYIGGNHDASLFLYELPYGGWIAPNVYYLGHASAVDYVLGDRHVRIGGVSGIYKRYDIGKGHNEQPPFDQDALRSVYHHRQSDFTWLQSAMAKQPPLSTICLSHDWPSCMPAAIEPRLLPMRVREEAQAGQLGSDLSNELVNALAQGQIRTLGDVRWYSAHMHFRGDMTIRKEGLGNDVVFVGLGKDMEPNGFEIIEIPDDTCRESLQNLSDSIPDVMPTDKNLFFAACLPVTPDPLTKTCVAEERKWYPVAPFSRRFDPETFRDNPQTVALCDQTGLPLPYNVIDGCDMQMQRGRAVLSARQRARTVDACAFQEALDCCGEGVTYSHFDRLE</sequence>
<dbReference type="OrthoDB" id="407609at2759"/>
<dbReference type="EMBL" id="BDIP01001196">
    <property type="protein sequence ID" value="GIQ83828.1"/>
    <property type="molecule type" value="Genomic_DNA"/>
</dbReference>
<comment type="caution">
    <text evidence="2">The sequence shown here is derived from an EMBL/GenBank/DDBJ whole genome shotgun (WGS) entry which is preliminary data.</text>
</comment>
<dbReference type="PANTHER" id="PTHR12849:SF0">
    <property type="entry name" value="LARIAT DEBRANCHING ENZYME"/>
    <property type="match status" value="1"/>
</dbReference>
<gene>
    <name evidence="2" type="ORF">KIPB_005213</name>
</gene>
<evidence type="ECO:0000313" key="2">
    <source>
        <dbReference type="EMBL" id="GIQ83828.1"/>
    </source>
</evidence>
<keyword evidence="3" id="KW-1185">Reference proteome</keyword>
<evidence type="ECO:0000259" key="1">
    <source>
        <dbReference type="Pfam" id="PF00149"/>
    </source>
</evidence>
<name>A0A9K3CWV5_9EUKA</name>
<dbReference type="GO" id="GO:0008419">
    <property type="term" value="F:RNA lariat debranching enzyme activity"/>
    <property type="evidence" value="ECO:0007669"/>
    <property type="project" value="TreeGrafter"/>
</dbReference>
<dbReference type="InterPro" id="IPR029052">
    <property type="entry name" value="Metallo-depent_PP-like"/>
</dbReference>
<dbReference type="GO" id="GO:0005634">
    <property type="term" value="C:nucleus"/>
    <property type="evidence" value="ECO:0007669"/>
    <property type="project" value="TreeGrafter"/>
</dbReference>
<accession>A0A9K3CWV5</accession>
<reference evidence="2 3" key="1">
    <citation type="journal article" date="2018" name="PLoS ONE">
        <title>The draft genome of Kipferlia bialata reveals reductive genome evolution in fornicate parasites.</title>
        <authorList>
            <person name="Tanifuji G."/>
            <person name="Takabayashi S."/>
            <person name="Kume K."/>
            <person name="Takagi M."/>
            <person name="Nakayama T."/>
            <person name="Kamikawa R."/>
            <person name="Inagaki Y."/>
            <person name="Hashimoto T."/>
        </authorList>
    </citation>
    <scope>NUCLEOTIDE SEQUENCE [LARGE SCALE GENOMIC DNA]</scope>
    <source>
        <strain evidence="2">NY0173</strain>
    </source>
</reference>
<evidence type="ECO:0000313" key="3">
    <source>
        <dbReference type="Proteomes" id="UP000265618"/>
    </source>
</evidence>
<dbReference type="Pfam" id="PF00149">
    <property type="entry name" value="Metallophos"/>
    <property type="match status" value="1"/>
</dbReference>
<dbReference type="AlphaFoldDB" id="A0A9K3CWV5"/>
<dbReference type="GO" id="GO:0000398">
    <property type="term" value="P:mRNA splicing, via spliceosome"/>
    <property type="evidence" value="ECO:0007669"/>
    <property type="project" value="TreeGrafter"/>
</dbReference>
<proteinExistence type="predicted"/>